<dbReference type="AlphaFoldDB" id="A0A0F4KYJ4"/>
<evidence type="ECO:0000313" key="2">
    <source>
        <dbReference type="Proteomes" id="UP000033695"/>
    </source>
</evidence>
<proteinExistence type="predicted"/>
<protein>
    <submittedName>
        <fullName evidence="1">Uncharacterized protein</fullName>
    </submittedName>
</protein>
<dbReference type="Pfam" id="PF20116">
    <property type="entry name" value="DUF6506"/>
    <property type="match status" value="1"/>
</dbReference>
<keyword evidence="2" id="KW-1185">Reference proteome</keyword>
<dbReference type="RefSeq" id="WP_045922003.1">
    <property type="nucleotide sequence ID" value="NZ_JBHTHW010000004.1"/>
</dbReference>
<dbReference type="STRING" id="1218508.JG29_00820"/>
<dbReference type="OrthoDB" id="1551162at2"/>
<dbReference type="InterPro" id="IPR045441">
    <property type="entry name" value="DUF6506"/>
</dbReference>
<sequence length="102" mass="10797">MAKLEAGFIFLAAQANYHSDFKTVSTPSVNLTAIGAQNYDDAVKAAQFLENKGVKAIELCGGFGIMGTAKIKAAVSDEIAVGVVRFDNHPGLDFQSGDQLFN</sequence>
<organism evidence="1 2">
    <name type="scientific">Bombilactobacillus mellis</name>
    <dbReference type="NCBI Taxonomy" id="1218508"/>
    <lineage>
        <taxon>Bacteria</taxon>
        <taxon>Bacillati</taxon>
        <taxon>Bacillota</taxon>
        <taxon>Bacilli</taxon>
        <taxon>Lactobacillales</taxon>
        <taxon>Lactobacillaceae</taxon>
        <taxon>Bombilactobacillus</taxon>
    </lineage>
</organism>
<evidence type="ECO:0000313" key="1">
    <source>
        <dbReference type="EMBL" id="KJY51039.1"/>
    </source>
</evidence>
<dbReference type="HOGENOM" id="CLU_148741_0_0_9"/>
<dbReference type="PATRIC" id="fig|1218508.4.peg.86"/>
<dbReference type="Proteomes" id="UP000033695">
    <property type="component" value="Unassembled WGS sequence"/>
</dbReference>
<comment type="caution">
    <text evidence="1">The sequence shown here is derived from an EMBL/GenBank/DDBJ whole genome shotgun (WGS) entry which is preliminary data.</text>
</comment>
<gene>
    <name evidence="1" type="ORF">JG29_00820</name>
</gene>
<accession>A0A0F4KYJ4</accession>
<name>A0A0F4KYJ4_9LACO</name>
<dbReference type="EMBL" id="JXBZ01000002">
    <property type="protein sequence ID" value="KJY51039.1"/>
    <property type="molecule type" value="Genomic_DNA"/>
</dbReference>
<reference evidence="1 2" key="1">
    <citation type="submission" date="2014-12" db="EMBL/GenBank/DDBJ databases">
        <title>Comparative genomics of the lactic acid bacteria isolated from the honey bee gut.</title>
        <authorList>
            <person name="Ellegaard K.M."/>
            <person name="Tamarit D."/>
            <person name="Javelind E."/>
            <person name="Olofsson T."/>
            <person name="Andersson S.G."/>
            <person name="Vasquez A."/>
        </authorList>
    </citation>
    <scope>NUCLEOTIDE SEQUENCE [LARGE SCALE GENOMIC DNA]</scope>
    <source>
        <strain evidence="1 2">Hon2</strain>
    </source>
</reference>